<dbReference type="OrthoDB" id="9805617at2"/>
<keyword evidence="1" id="KW-0547">Nucleotide-binding</keyword>
<keyword evidence="2" id="KW-0378">Hydrolase</keyword>
<dbReference type="GO" id="GO:0005524">
    <property type="term" value="F:ATP binding"/>
    <property type="evidence" value="ECO:0007669"/>
    <property type="project" value="UniProtKB-KW"/>
</dbReference>
<dbReference type="InterPro" id="IPR027417">
    <property type="entry name" value="P-loop_NTPase"/>
</dbReference>
<evidence type="ECO:0000259" key="6">
    <source>
        <dbReference type="PROSITE" id="PS51192"/>
    </source>
</evidence>
<dbReference type="GO" id="GO:0003676">
    <property type="term" value="F:nucleic acid binding"/>
    <property type="evidence" value="ECO:0007669"/>
    <property type="project" value="InterPro"/>
</dbReference>
<evidence type="ECO:0000313" key="8">
    <source>
        <dbReference type="EMBL" id="APT91635.1"/>
    </source>
</evidence>
<evidence type="ECO:0000256" key="5">
    <source>
        <dbReference type="SAM" id="MobiDB-lite"/>
    </source>
</evidence>
<keyword evidence="9" id="KW-1185">Reference proteome</keyword>
<evidence type="ECO:0000256" key="1">
    <source>
        <dbReference type="ARBA" id="ARBA00022741"/>
    </source>
</evidence>
<feature type="domain" description="Helicase ATP-binding" evidence="6">
    <location>
        <begin position="17"/>
        <end position="175"/>
    </location>
</feature>
<evidence type="ECO:0000313" key="9">
    <source>
        <dbReference type="Proteomes" id="UP000185491"/>
    </source>
</evidence>
<dbReference type="Gene3D" id="3.40.50.300">
    <property type="entry name" value="P-loop containing nucleotide triphosphate hydrolases"/>
    <property type="match status" value="2"/>
</dbReference>
<proteinExistence type="predicted"/>
<sequence length="743" mass="79449">MFDLPAIGAGLPVAQTIGTLPARGNVVVQAPPGTGKTTLVPPALANQARASAAGKVIVTAPRRVAVRAAANRLQHLSGRQIGYAVRGDSRQGKDVEFVTPGVLLRRLLRDPELPGVAAVAIDEVHERQLDSDLVLAMCLELAQLRDDFRVIAMSATVDAQRFAELMDAPIHTTEAVTYPVDISYKPGPGRAAGTREFYAHVADQVPPTGSTLVFVPGVREVNLVCDLLAGGPLPVLPLHGQQSNAEQDAAIQADFDRVVVATSIAESSLTVPGVTQVVDAGLSRTPKRDAARAMSGLVTVSTSKSSADQRAGRAGREAPGTVIRCYSASDYQHFPAHITPEILSADLTQAALFMEVWGAGPDFPLLAKPPAKALASAQETLARLDATQELALLPTDPRTGHALLTHGRRAARTVASLADARGDIARATPNQREVKRLERLVPDLGPVDPGVVVATAFPELVARQIGEEYLLASGTRARAMEPFGSKWLAVADVSLSQAGNVIIRAAARISERDALAAVGVEETTRAFVDGGKVRGLQVRHAGAIVLSETPVKIQGPEAVEALRPLAGELFTYSDKDANLRDRLRHLHHAYGAPWPDPDGLFLDPELEQVAAGKPAHKVDMYPALQRILPWPEATRLEELAPERLAVPSGRDARIDWSGQRPVVSIKLQELFGMGETPEYCGHRVQFHLLSPAGRPLAVTDDLASFWAGPYQGVRADMRGRYPKHPWPEDPTTAKATAKTKNRS</sequence>
<dbReference type="EMBL" id="CP009249">
    <property type="protein sequence ID" value="APT91635.1"/>
    <property type="molecule type" value="Genomic_DNA"/>
</dbReference>
<evidence type="ECO:0000256" key="4">
    <source>
        <dbReference type="ARBA" id="ARBA00022840"/>
    </source>
</evidence>
<dbReference type="PROSITE" id="PS51192">
    <property type="entry name" value="HELICASE_ATP_BIND_1"/>
    <property type="match status" value="1"/>
</dbReference>
<dbReference type="InterPro" id="IPR001650">
    <property type="entry name" value="Helicase_C-like"/>
</dbReference>
<evidence type="ECO:0000259" key="7">
    <source>
        <dbReference type="PROSITE" id="PS51194"/>
    </source>
</evidence>
<feature type="region of interest" description="Disordered" evidence="5">
    <location>
        <begin position="718"/>
        <end position="743"/>
    </location>
</feature>
<dbReference type="SMART" id="SM00487">
    <property type="entry name" value="DEXDc"/>
    <property type="match status" value="1"/>
</dbReference>
<dbReference type="GO" id="GO:0004386">
    <property type="term" value="F:helicase activity"/>
    <property type="evidence" value="ECO:0007669"/>
    <property type="project" value="UniProtKB-KW"/>
</dbReference>
<dbReference type="KEGG" id="cpho:CPHO_00350"/>
<dbReference type="Pfam" id="PF00271">
    <property type="entry name" value="Helicase_C"/>
    <property type="match status" value="1"/>
</dbReference>
<feature type="domain" description="Helicase C-terminal" evidence="7">
    <location>
        <begin position="193"/>
        <end position="358"/>
    </location>
</feature>
<dbReference type="SUPFAM" id="SSF52540">
    <property type="entry name" value="P-loop containing nucleoside triphosphate hydrolases"/>
    <property type="match status" value="1"/>
</dbReference>
<dbReference type="PANTHER" id="PTHR43519">
    <property type="entry name" value="ATP-DEPENDENT RNA HELICASE HRPB"/>
    <property type="match status" value="1"/>
</dbReference>
<dbReference type="InterPro" id="IPR011545">
    <property type="entry name" value="DEAD/DEAH_box_helicase_dom"/>
</dbReference>
<dbReference type="STRING" id="161895.CPHO_00350"/>
<keyword evidence="3 8" id="KW-0347">Helicase</keyword>
<dbReference type="PROSITE" id="PS51194">
    <property type="entry name" value="HELICASE_CTER"/>
    <property type="match status" value="1"/>
</dbReference>
<organism evidence="8 9">
    <name type="scientific">Corynebacterium phocae</name>
    <dbReference type="NCBI Taxonomy" id="161895"/>
    <lineage>
        <taxon>Bacteria</taxon>
        <taxon>Bacillati</taxon>
        <taxon>Actinomycetota</taxon>
        <taxon>Actinomycetes</taxon>
        <taxon>Mycobacteriales</taxon>
        <taxon>Corynebacteriaceae</taxon>
        <taxon>Corynebacterium</taxon>
    </lineage>
</organism>
<name>A0A1L7D0G3_9CORY</name>
<dbReference type="Proteomes" id="UP000185491">
    <property type="component" value="Chromosome"/>
</dbReference>
<dbReference type="InterPro" id="IPR049614">
    <property type="entry name" value="HrpB_DEXH"/>
</dbReference>
<dbReference type="PANTHER" id="PTHR43519:SF1">
    <property type="entry name" value="ATP-DEPENDENT RNA HELICASE HRPB"/>
    <property type="match status" value="1"/>
</dbReference>
<keyword evidence="4" id="KW-0067">ATP-binding</keyword>
<protein>
    <submittedName>
        <fullName evidence="8">Helicase</fullName>
    </submittedName>
</protein>
<dbReference type="Pfam" id="PF00270">
    <property type="entry name" value="DEAD"/>
    <property type="match status" value="1"/>
</dbReference>
<reference evidence="8 9" key="1">
    <citation type="submission" date="2014-08" db="EMBL/GenBank/DDBJ databases">
        <title>Complete genome sequence of Corynebacterium phocae M408/89/1(T)(=DSM 44612(T)), isolated from the common seal (Phoca vitulina).</title>
        <authorList>
            <person name="Ruckert C."/>
            <person name="Albersmeier A."/>
            <person name="Winkler A."/>
            <person name="Kalinowski J."/>
        </authorList>
    </citation>
    <scope>NUCLEOTIDE SEQUENCE [LARGE SCALE GENOMIC DNA]</scope>
    <source>
        <strain evidence="8 9">M408/89/1</strain>
    </source>
</reference>
<dbReference type="RefSeq" id="WP_075732252.1">
    <property type="nucleotide sequence ID" value="NZ_CP009249.1"/>
</dbReference>
<accession>A0A1L7D0G3</accession>
<dbReference type="InterPro" id="IPR013689">
    <property type="entry name" value="RNA_helicase_ATP-dep_HrpB_C"/>
</dbReference>
<evidence type="ECO:0000256" key="2">
    <source>
        <dbReference type="ARBA" id="ARBA00022801"/>
    </source>
</evidence>
<dbReference type="InterPro" id="IPR014001">
    <property type="entry name" value="Helicase_ATP-bd"/>
</dbReference>
<dbReference type="CDD" id="cd18791">
    <property type="entry name" value="SF2_C_RHA"/>
    <property type="match status" value="1"/>
</dbReference>
<evidence type="ECO:0000256" key="3">
    <source>
        <dbReference type="ARBA" id="ARBA00022806"/>
    </source>
</evidence>
<dbReference type="GO" id="GO:0016787">
    <property type="term" value="F:hydrolase activity"/>
    <property type="evidence" value="ECO:0007669"/>
    <property type="project" value="UniProtKB-KW"/>
</dbReference>
<gene>
    <name evidence="8" type="ORF">CPHO_00350</name>
</gene>
<dbReference type="CDD" id="cd17990">
    <property type="entry name" value="DEXHc_HrpB"/>
    <property type="match status" value="1"/>
</dbReference>
<dbReference type="SMART" id="SM00490">
    <property type="entry name" value="HELICc"/>
    <property type="match status" value="1"/>
</dbReference>
<dbReference type="Pfam" id="PF08482">
    <property type="entry name" value="HrpB_C"/>
    <property type="match status" value="1"/>
</dbReference>
<dbReference type="AlphaFoldDB" id="A0A1L7D0G3"/>